<dbReference type="PANTHER" id="PTHR10457">
    <property type="entry name" value="MEVALONATE KINASE/GALACTOKINASE"/>
    <property type="match status" value="1"/>
</dbReference>
<evidence type="ECO:0000259" key="12">
    <source>
        <dbReference type="Pfam" id="PF08544"/>
    </source>
</evidence>
<dbReference type="Gene3D" id="3.30.230.10">
    <property type="match status" value="1"/>
</dbReference>
<dbReference type="PIRSF" id="PIRSF000530">
    <property type="entry name" value="Galactokinase"/>
    <property type="match status" value="1"/>
</dbReference>
<dbReference type="Pfam" id="PF00288">
    <property type="entry name" value="GHMP_kinases_N"/>
    <property type="match status" value="1"/>
</dbReference>
<reference evidence="14 15" key="1">
    <citation type="submission" date="2016-10" db="EMBL/GenBank/DDBJ databases">
        <authorList>
            <person name="de Groot N.N."/>
        </authorList>
    </citation>
    <scope>NUCLEOTIDE SEQUENCE [LARGE SCALE GENOMIC DNA]</scope>
    <source>
        <strain evidence="14 15">JCM 11308</strain>
    </source>
</reference>
<dbReference type="InterPro" id="IPR019539">
    <property type="entry name" value="GalKase_N"/>
</dbReference>
<evidence type="ECO:0000313" key="14">
    <source>
        <dbReference type="EMBL" id="SDD54032.1"/>
    </source>
</evidence>
<dbReference type="Pfam" id="PF10509">
    <property type="entry name" value="GalKase_gal_bdg"/>
    <property type="match status" value="1"/>
</dbReference>
<dbReference type="Gene3D" id="3.30.70.890">
    <property type="entry name" value="GHMP kinase, C-terminal domain"/>
    <property type="match status" value="1"/>
</dbReference>
<evidence type="ECO:0000256" key="2">
    <source>
        <dbReference type="ARBA" id="ARBA00022679"/>
    </source>
</evidence>
<dbReference type="EMBL" id="FNAB01000005">
    <property type="protein sequence ID" value="SDD54032.1"/>
    <property type="molecule type" value="Genomic_DNA"/>
</dbReference>
<evidence type="ECO:0000256" key="5">
    <source>
        <dbReference type="ARBA" id="ARBA00022777"/>
    </source>
</evidence>
<dbReference type="Pfam" id="PF08544">
    <property type="entry name" value="GHMP_kinases_C"/>
    <property type="match status" value="1"/>
</dbReference>
<evidence type="ECO:0000259" key="13">
    <source>
        <dbReference type="Pfam" id="PF10509"/>
    </source>
</evidence>
<dbReference type="GO" id="GO:0005524">
    <property type="term" value="F:ATP binding"/>
    <property type="evidence" value="ECO:0007669"/>
    <property type="project" value="UniProtKB-UniRule"/>
</dbReference>
<evidence type="ECO:0000256" key="7">
    <source>
        <dbReference type="ARBA" id="ARBA00022842"/>
    </source>
</evidence>
<dbReference type="InterPro" id="IPR036554">
    <property type="entry name" value="GHMP_kinase_C_sf"/>
</dbReference>
<dbReference type="AlphaFoldDB" id="A0A1G6VKA1"/>
<accession>A0A1G6VKA1</accession>
<keyword evidence="9" id="KW-0119">Carbohydrate metabolism</keyword>
<dbReference type="NCBIfam" id="TIGR00131">
    <property type="entry name" value="gal_kin"/>
    <property type="match status" value="1"/>
</dbReference>
<dbReference type="PRINTS" id="PR00473">
    <property type="entry name" value="GALCTOKINASE"/>
</dbReference>
<dbReference type="PANTHER" id="PTHR10457:SF7">
    <property type="entry name" value="GALACTOKINASE-RELATED"/>
    <property type="match status" value="1"/>
</dbReference>
<dbReference type="SUPFAM" id="SSF54211">
    <property type="entry name" value="Ribosomal protein S5 domain 2-like"/>
    <property type="match status" value="1"/>
</dbReference>
<evidence type="ECO:0000313" key="15">
    <source>
        <dbReference type="Proteomes" id="UP000199417"/>
    </source>
</evidence>
<keyword evidence="8" id="KW-0299">Galactose metabolism</keyword>
<dbReference type="EC" id="2.7.1.6" evidence="10"/>
<feature type="domain" description="GHMP kinase C-terminal" evidence="12">
    <location>
        <begin position="298"/>
        <end position="373"/>
    </location>
</feature>
<dbReference type="SUPFAM" id="SSF55060">
    <property type="entry name" value="GHMP Kinase, C-terminal domain"/>
    <property type="match status" value="1"/>
</dbReference>
<feature type="domain" description="Galactokinase N-terminal" evidence="13">
    <location>
        <begin position="23"/>
        <end position="70"/>
    </location>
</feature>
<evidence type="ECO:0000256" key="8">
    <source>
        <dbReference type="ARBA" id="ARBA00023144"/>
    </source>
</evidence>
<dbReference type="PROSITE" id="PS00106">
    <property type="entry name" value="GALACTOKINASE"/>
    <property type="match status" value="1"/>
</dbReference>
<dbReference type="InterPro" id="IPR006206">
    <property type="entry name" value="Mevalonate/galactokinase"/>
</dbReference>
<evidence type="ECO:0000259" key="11">
    <source>
        <dbReference type="Pfam" id="PF00288"/>
    </source>
</evidence>
<keyword evidence="3" id="KW-0479">Metal-binding</keyword>
<comment type="similarity">
    <text evidence="1">Belongs to the GHMP kinase family. GalK subfamily.</text>
</comment>
<keyword evidence="7" id="KW-0460">Magnesium</keyword>
<dbReference type="InterPro" id="IPR013750">
    <property type="entry name" value="GHMP_kinase_C_dom"/>
</dbReference>
<organism evidence="14 15">
    <name type="scientific">Rhodococcus tukisamuensis</name>
    <dbReference type="NCBI Taxonomy" id="168276"/>
    <lineage>
        <taxon>Bacteria</taxon>
        <taxon>Bacillati</taxon>
        <taxon>Actinomycetota</taxon>
        <taxon>Actinomycetes</taxon>
        <taxon>Mycobacteriales</taxon>
        <taxon>Nocardiaceae</taxon>
        <taxon>Rhodococcus</taxon>
    </lineage>
</organism>
<keyword evidence="6" id="KW-0067">ATP-binding</keyword>
<gene>
    <name evidence="14" type="ORF">SAMN05444580_10541</name>
</gene>
<dbReference type="STRING" id="168276.SAMN05444580_10541"/>
<dbReference type="GO" id="GO:0006012">
    <property type="term" value="P:galactose metabolic process"/>
    <property type="evidence" value="ECO:0007669"/>
    <property type="project" value="UniProtKB-UniRule"/>
</dbReference>
<evidence type="ECO:0000256" key="4">
    <source>
        <dbReference type="ARBA" id="ARBA00022741"/>
    </source>
</evidence>
<dbReference type="Proteomes" id="UP000199417">
    <property type="component" value="Unassembled WGS sequence"/>
</dbReference>
<dbReference type="InterPro" id="IPR006204">
    <property type="entry name" value="GHMP_kinase_N_dom"/>
</dbReference>
<evidence type="ECO:0000256" key="10">
    <source>
        <dbReference type="NCBIfam" id="TIGR00131"/>
    </source>
</evidence>
<keyword evidence="15" id="KW-1185">Reference proteome</keyword>
<dbReference type="PRINTS" id="PR00959">
    <property type="entry name" value="MEVGALKINASE"/>
</dbReference>
<dbReference type="InterPro" id="IPR000705">
    <property type="entry name" value="Galactokinase"/>
</dbReference>
<evidence type="ECO:0000256" key="6">
    <source>
        <dbReference type="ARBA" id="ARBA00022840"/>
    </source>
</evidence>
<evidence type="ECO:0000256" key="3">
    <source>
        <dbReference type="ARBA" id="ARBA00022723"/>
    </source>
</evidence>
<feature type="domain" description="GHMP kinase N-terminal" evidence="11">
    <location>
        <begin position="105"/>
        <end position="195"/>
    </location>
</feature>
<dbReference type="FunFam" id="3.30.70.890:FF:000001">
    <property type="entry name" value="Galactokinase"/>
    <property type="match status" value="1"/>
</dbReference>
<dbReference type="RefSeq" id="WP_072847463.1">
    <property type="nucleotide sequence ID" value="NZ_FNAB01000005.1"/>
</dbReference>
<dbReference type="GO" id="GO:0004335">
    <property type="term" value="F:galactokinase activity"/>
    <property type="evidence" value="ECO:0007669"/>
    <property type="project" value="UniProtKB-UniRule"/>
</dbReference>
<evidence type="ECO:0000256" key="9">
    <source>
        <dbReference type="ARBA" id="ARBA00023277"/>
    </source>
</evidence>
<proteinExistence type="inferred from homology"/>
<keyword evidence="5 14" id="KW-0418">Kinase</keyword>
<dbReference type="GO" id="GO:0005829">
    <property type="term" value="C:cytosol"/>
    <property type="evidence" value="ECO:0007669"/>
    <property type="project" value="TreeGrafter"/>
</dbReference>
<dbReference type="InterPro" id="IPR019741">
    <property type="entry name" value="Galactokinase_CS"/>
</dbReference>
<dbReference type="GO" id="GO:0046872">
    <property type="term" value="F:metal ion binding"/>
    <property type="evidence" value="ECO:0007669"/>
    <property type="project" value="UniProtKB-KW"/>
</dbReference>
<evidence type="ECO:0000256" key="1">
    <source>
        <dbReference type="ARBA" id="ARBA00006566"/>
    </source>
</evidence>
<name>A0A1G6VKA1_9NOCA</name>
<dbReference type="InterPro" id="IPR014721">
    <property type="entry name" value="Ribsml_uS5_D2-typ_fold_subgr"/>
</dbReference>
<dbReference type="InterPro" id="IPR006203">
    <property type="entry name" value="GHMP_knse_ATP-bd_CS"/>
</dbReference>
<sequence>MSGAVWVDPVSDTALVAAVTAGFRGEFGADPEGVWTAPGRVNLIGEHVDYADGLSLPVALPHRTVVAVRRRGDGMLRCASSLGGPPWYGRVEEIGPGSPSGWASYLAGVVWAMRREGLLGNDFGGADVCVESSVPVGAGLSSSAALECALALALAELSGLPTDDAGRAALAACCVRAENEIALAPTGGMDQAVALRARAGHALLVDSADGSATPVPLDLAGEGLALLVIDTRAPHQLVDGQYAQRRKSVEEAAARLGFASLREAADAGTDMRELTDPTLTRRARHVVTEIVRVRETLALMASGRYRELGPVLTASHVSLRDDFEVSCAELDCVVEAAVAAGAYGARMTGGGFGGSAVALVEASAVDAVAESVSGAARSRGLTEPRFLAAVPSDPARRVVAGRVGRVV</sequence>
<keyword evidence="2" id="KW-0808">Transferase</keyword>
<protein>
    <recommendedName>
        <fullName evidence="10">Galactokinase</fullName>
        <ecNumber evidence="10">2.7.1.6</ecNumber>
    </recommendedName>
</protein>
<dbReference type="PROSITE" id="PS00627">
    <property type="entry name" value="GHMP_KINASES_ATP"/>
    <property type="match status" value="1"/>
</dbReference>
<dbReference type="InterPro" id="IPR020568">
    <property type="entry name" value="Ribosomal_Su5_D2-typ_SF"/>
</dbReference>
<keyword evidence="4" id="KW-0547">Nucleotide-binding</keyword>